<dbReference type="InterPro" id="IPR037143">
    <property type="entry name" value="4-PPantetheinyl_Trfase_dom_sf"/>
</dbReference>
<accession>A0A1U7CPR8</accession>
<evidence type="ECO:0000259" key="4">
    <source>
        <dbReference type="Pfam" id="PF22624"/>
    </source>
</evidence>
<keyword evidence="2 5" id="KW-0808">Transferase</keyword>
<dbReference type="GO" id="GO:0008897">
    <property type="term" value="F:holo-[acyl-carrier-protein] synthase activity"/>
    <property type="evidence" value="ECO:0007669"/>
    <property type="project" value="InterPro"/>
</dbReference>
<dbReference type="KEGG" id="pbor:BSF38_02434"/>
<dbReference type="AlphaFoldDB" id="A0A1U7CPR8"/>
<dbReference type="SUPFAM" id="SSF56214">
    <property type="entry name" value="4'-phosphopantetheinyl transferase"/>
    <property type="match status" value="2"/>
</dbReference>
<dbReference type="Gene3D" id="3.90.470.20">
    <property type="entry name" value="4'-phosphopantetheinyl transferase domain"/>
    <property type="match status" value="1"/>
</dbReference>
<dbReference type="GO" id="GO:0005829">
    <property type="term" value="C:cytosol"/>
    <property type="evidence" value="ECO:0007669"/>
    <property type="project" value="TreeGrafter"/>
</dbReference>
<sequence>MVDAETSPPPPKFCTYQHGVEPIEPEEGETRVYRVALDACEAGDAFAEAPEWAWLTAEERARAERLVRPRDGRRFVLCRGALRSIIGRLLDRSPHAVEFRAGPGGKPILPAGEPGSPPPLHFNVSHSGELALIAVSRSRELGVDVEKTRPISEAARIVRSYFTETETEQFHQLDEAVRPDAFIRGWTRKEAILKAKGVGLAGLATGFETMFGVEDLGREFVPCAPSSVVLGWSLWEASPRPGYVAALALERG</sequence>
<dbReference type="Pfam" id="PF01648">
    <property type="entry name" value="ACPS"/>
    <property type="match status" value="1"/>
</dbReference>
<gene>
    <name evidence="5" type="primary">sfp</name>
    <name evidence="5" type="ORF">BSF38_02434</name>
</gene>
<dbReference type="OrthoDB" id="9808281at2"/>
<dbReference type="STRING" id="1387353.BSF38_02434"/>
<dbReference type="Proteomes" id="UP000186309">
    <property type="component" value="Chromosome"/>
</dbReference>
<keyword evidence="6" id="KW-1185">Reference proteome</keyword>
<proteinExistence type="inferred from homology"/>
<evidence type="ECO:0000256" key="2">
    <source>
        <dbReference type="ARBA" id="ARBA00022679"/>
    </source>
</evidence>
<evidence type="ECO:0000313" key="5">
    <source>
        <dbReference type="EMBL" id="APW60940.1"/>
    </source>
</evidence>
<evidence type="ECO:0000256" key="1">
    <source>
        <dbReference type="ARBA" id="ARBA00010990"/>
    </source>
</evidence>
<organism evidence="5 6">
    <name type="scientific">Paludisphaera borealis</name>
    <dbReference type="NCBI Taxonomy" id="1387353"/>
    <lineage>
        <taxon>Bacteria</taxon>
        <taxon>Pseudomonadati</taxon>
        <taxon>Planctomycetota</taxon>
        <taxon>Planctomycetia</taxon>
        <taxon>Isosphaerales</taxon>
        <taxon>Isosphaeraceae</taxon>
        <taxon>Paludisphaera</taxon>
    </lineage>
</organism>
<dbReference type="RefSeq" id="WP_076345923.1">
    <property type="nucleotide sequence ID" value="NZ_CP019082.1"/>
</dbReference>
<evidence type="ECO:0000313" key="6">
    <source>
        <dbReference type="Proteomes" id="UP000186309"/>
    </source>
</evidence>
<name>A0A1U7CPR8_9BACT</name>
<dbReference type="InterPro" id="IPR055066">
    <property type="entry name" value="AASDHPPT_N"/>
</dbReference>
<dbReference type="GO" id="GO:0000287">
    <property type="term" value="F:magnesium ion binding"/>
    <property type="evidence" value="ECO:0007669"/>
    <property type="project" value="InterPro"/>
</dbReference>
<reference evidence="6" key="1">
    <citation type="submission" date="2016-12" db="EMBL/GenBank/DDBJ databases">
        <title>Comparative genomics of four Isosphaeraceae planctomycetes: a common pool of plasmids and glycoside hydrolase genes.</title>
        <authorList>
            <person name="Ivanova A."/>
        </authorList>
    </citation>
    <scope>NUCLEOTIDE SEQUENCE [LARGE SCALE GENOMIC DNA]</scope>
    <source>
        <strain evidence="6">PX4</strain>
    </source>
</reference>
<feature type="domain" description="4'-phosphopantetheinyl transferase N-terminal" evidence="4">
    <location>
        <begin position="54"/>
        <end position="135"/>
    </location>
</feature>
<dbReference type="EMBL" id="CP019082">
    <property type="protein sequence ID" value="APW60940.1"/>
    <property type="molecule type" value="Genomic_DNA"/>
</dbReference>
<evidence type="ECO:0000259" key="3">
    <source>
        <dbReference type="Pfam" id="PF01648"/>
    </source>
</evidence>
<protein>
    <submittedName>
        <fullName evidence="5">4'-phosphopantetheinyl transferase sfp</fullName>
        <ecNumber evidence="5">2.7.8.-</ecNumber>
    </submittedName>
</protein>
<dbReference type="InterPro" id="IPR050559">
    <property type="entry name" value="P-Pant_transferase_sf"/>
</dbReference>
<dbReference type="PANTHER" id="PTHR12215:SF10">
    <property type="entry name" value="L-AMINOADIPATE-SEMIALDEHYDE DEHYDROGENASE-PHOSPHOPANTETHEINYL TRANSFERASE"/>
    <property type="match status" value="1"/>
</dbReference>
<dbReference type="Pfam" id="PF22624">
    <property type="entry name" value="AASDHPPT_N"/>
    <property type="match status" value="1"/>
</dbReference>
<dbReference type="InterPro" id="IPR008278">
    <property type="entry name" value="4-PPantetheinyl_Trfase_dom"/>
</dbReference>
<feature type="domain" description="4'-phosphopantetheinyl transferase" evidence="3">
    <location>
        <begin position="141"/>
        <end position="208"/>
    </location>
</feature>
<dbReference type="PANTHER" id="PTHR12215">
    <property type="entry name" value="PHOSPHOPANTETHEINE TRANSFERASE"/>
    <property type="match status" value="1"/>
</dbReference>
<comment type="similarity">
    <text evidence="1">Belongs to the P-Pant transferase superfamily. Gsp/Sfp/HetI/AcpT family.</text>
</comment>
<dbReference type="GO" id="GO:0019878">
    <property type="term" value="P:lysine biosynthetic process via aminoadipic acid"/>
    <property type="evidence" value="ECO:0007669"/>
    <property type="project" value="TreeGrafter"/>
</dbReference>
<dbReference type="EC" id="2.7.8.-" evidence="5"/>